<protein>
    <submittedName>
        <fullName evidence="6">Glycosyltransferase family 2 protein</fullName>
    </submittedName>
</protein>
<dbReference type="Pfam" id="PF00535">
    <property type="entry name" value="Glycos_transf_2"/>
    <property type="match status" value="1"/>
</dbReference>
<name>A0A3E4L1H7_9BACE</name>
<sequence length="351" mass="41003">MKTPLITLGIPIYNAADLIERTLLSAFNQTYPNIEYLLIDDKGNSMDIVRRVVAEHPRNKDIHIIDQKYNQGTGAARNAIVSHANGEYLFTMDCDDVIVPNCIEVLYKKMVEHPVDFVASSFVRRDLQGNIYPGGCQYVDTLIEGEDLAVAQYRYGKGKNIFVATWNKLYRTTFLRDNNIRCVPQYLIDDPWFTYQVIMCAQSCRLISDCTLFFTYNPSSVTSIKEQEGYTDFLAEQYLGTQRLKAEYIRSLTSKQFYMGALLDLMKMSLYHLYRTCASSKITKEKKDFFLQGFLMRRFLYPQRWVFKDKNLYKALPLLAFYALPMRAKKSIMIFLISIDLRKILNRWFHF</sequence>
<evidence type="ECO:0000313" key="5">
    <source>
        <dbReference type="EMBL" id="RHN10691.1"/>
    </source>
</evidence>
<accession>A0A3E4L1H7</accession>
<dbReference type="GO" id="GO:0016758">
    <property type="term" value="F:hexosyltransferase activity"/>
    <property type="evidence" value="ECO:0007669"/>
    <property type="project" value="UniProtKB-ARBA"/>
</dbReference>
<dbReference type="EMBL" id="RCXO01000014">
    <property type="protein sequence ID" value="RYT79890.1"/>
    <property type="molecule type" value="Genomic_DNA"/>
</dbReference>
<evidence type="ECO:0000259" key="3">
    <source>
        <dbReference type="Pfam" id="PF00535"/>
    </source>
</evidence>
<dbReference type="AlphaFoldDB" id="A0A3E4L1H7"/>
<evidence type="ECO:0000313" key="8">
    <source>
        <dbReference type="Proteomes" id="UP000286003"/>
    </source>
</evidence>
<dbReference type="PANTHER" id="PTHR22916:SF51">
    <property type="entry name" value="GLYCOSYLTRANSFERASE EPSH-RELATED"/>
    <property type="match status" value="1"/>
</dbReference>
<dbReference type="InterPro" id="IPR001173">
    <property type="entry name" value="Glyco_trans_2-like"/>
</dbReference>
<dbReference type="OrthoDB" id="1114838at2"/>
<reference evidence="7 8" key="1">
    <citation type="submission" date="2018-08" db="EMBL/GenBank/DDBJ databases">
        <title>A genome reference for cultivated species of the human gut microbiota.</title>
        <authorList>
            <person name="Zou Y."/>
            <person name="Xue W."/>
            <person name="Luo G."/>
        </authorList>
    </citation>
    <scope>NUCLEOTIDE SEQUENCE [LARGE SCALE GENOMIC DNA]</scope>
    <source>
        <strain evidence="4 7">AF19-10AC</strain>
        <strain evidence="5 8">AF31-23</strain>
    </source>
</reference>
<organism evidence="6 9">
    <name type="scientific">Bacteroides intestinalis</name>
    <dbReference type="NCBI Taxonomy" id="329854"/>
    <lineage>
        <taxon>Bacteria</taxon>
        <taxon>Pseudomonadati</taxon>
        <taxon>Bacteroidota</taxon>
        <taxon>Bacteroidia</taxon>
        <taxon>Bacteroidales</taxon>
        <taxon>Bacteroidaceae</taxon>
        <taxon>Bacteroides</taxon>
    </lineage>
</organism>
<evidence type="ECO:0000256" key="2">
    <source>
        <dbReference type="ARBA" id="ARBA00022679"/>
    </source>
</evidence>
<dbReference type="Proteomes" id="UP000286003">
    <property type="component" value="Unassembled WGS sequence"/>
</dbReference>
<dbReference type="PANTHER" id="PTHR22916">
    <property type="entry name" value="GLYCOSYLTRANSFERASE"/>
    <property type="match status" value="1"/>
</dbReference>
<reference evidence="6 9" key="2">
    <citation type="journal article" date="2019" name="Science, e1252229">
        <title>Invertible promoters mediate bacterial phase variation, antibiotic resistance, and host adaptation in the gut.</title>
        <authorList>
            <person name="Jiang X."/>
            <person name="Hall A.B."/>
            <person name="Arthur T.D."/>
            <person name="Plichta D.R."/>
            <person name="Covington C.T."/>
            <person name="Poyet M."/>
            <person name="Crothers J."/>
            <person name="Moses P.L."/>
            <person name="Tolonen A.C."/>
            <person name="Vlamakis H."/>
            <person name="Alm E.J."/>
            <person name="Xavier R.J."/>
        </authorList>
    </citation>
    <scope>NUCLEOTIDE SEQUENCE [LARGE SCALE GENOMIC DNA]</scope>
    <source>
        <strain evidence="6">Bf_0095</strain>
        <strain evidence="9">bf_0095</strain>
    </source>
</reference>
<comment type="caution">
    <text evidence="6">The sequence shown here is derived from an EMBL/GenBank/DDBJ whole genome shotgun (WGS) entry which is preliminary data.</text>
</comment>
<keyword evidence="1" id="KW-0328">Glycosyltransferase</keyword>
<dbReference type="InterPro" id="IPR029044">
    <property type="entry name" value="Nucleotide-diphossugar_trans"/>
</dbReference>
<evidence type="ECO:0000256" key="1">
    <source>
        <dbReference type="ARBA" id="ARBA00022676"/>
    </source>
</evidence>
<keyword evidence="9" id="KW-1185">Reference proteome</keyword>
<proteinExistence type="predicted"/>
<keyword evidence="2 6" id="KW-0808">Transferase</keyword>
<evidence type="ECO:0000313" key="6">
    <source>
        <dbReference type="EMBL" id="RYT79890.1"/>
    </source>
</evidence>
<dbReference type="SUPFAM" id="SSF53448">
    <property type="entry name" value="Nucleotide-diphospho-sugar transferases"/>
    <property type="match status" value="1"/>
</dbReference>
<dbReference type="RefSeq" id="WP_115503442.1">
    <property type="nucleotide sequence ID" value="NZ_CABMMK010000006.1"/>
</dbReference>
<evidence type="ECO:0000313" key="4">
    <source>
        <dbReference type="EMBL" id="RGT55879.1"/>
    </source>
</evidence>
<dbReference type="EMBL" id="QRWT01000003">
    <property type="protein sequence ID" value="RGT55879.1"/>
    <property type="molecule type" value="Genomic_DNA"/>
</dbReference>
<dbReference type="Proteomes" id="UP000291191">
    <property type="component" value="Unassembled WGS sequence"/>
</dbReference>
<dbReference type="Gene3D" id="3.90.550.10">
    <property type="entry name" value="Spore Coat Polysaccharide Biosynthesis Protein SpsA, Chain A"/>
    <property type="match status" value="1"/>
</dbReference>
<feature type="domain" description="Glycosyltransferase 2-like" evidence="3">
    <location>
        <begin position="9"/>
        <end position="175"/>
    </location>
</feature>
<dbReference type="Proteomes" id="UP000284772">
    <property type="component" value="Unassembled WGS sequence"/>
</dbReference>
<evidence type="ECO:0000313" key="9">
    <source>
        <dbReference type="Proteomes" id="UP000291191"/>
    </source>
</evidence>
<dbReference type="CDD" id="cd00761">
    <property type="entry name" value="Glyco_tranf_GTA_type"/>
    <property type="match status" value="1"/>
</dbReference>
<dbReference type="EMBL" id="QRQM01000001">
    <property type="protein sequence ID" value="RHN10691.1"/>
    <property type="molecule type" value="Genomic_DNA"/>
</dbReference>
<evidence type="ECO:0000313" key="7">
    <source>
        <dbReference type="Proteomes" id="UP000284772"/>
    </source>
</evidence>
<gene>
    <name evidence="4" type="ORF">DWX27_06060</name>
    <name evidence="5" type="ORF">DWZ32_01355</name>
    <name evidence="6" type="ORF">EAJ06_11810</name>
</gene>